<evidence type="ECO:0000313" key="3">
    <source>
        <dbReference type="EMBL" id="PWW83200.1"/>
    </source>
</evidence>
<feature type="active site" description="Proton donor" evidence="2">
    <location>
        <position position="16"/>
    </location>
</feature>
<sequence length="198" mass="22723">MGKPEKSKPVIGVDLDGVCADFYGRMREIAAEWFELSVDELTTDVSYGLKEWGISGKKQYESLHRYALNQRGLFKTMPMIVGARKYLRKLSDEGFHIRIITHRLFLHYSHASAVEQTISWLDGHGIPYWDLCFMKEKSEVGADIYVEDTPDNIEQLRKKGLYTICFANSTNKAITEPRASSWKEVYELVHSFSEKSSA</sequence>
<dbReference type="EMBL" id="PDNZ01000001">
    <property type="protein sequence ID" value="PWW83200.1"/>
    <property type="molecule type" value="Genomic_DNA"/>
</dbReference>
<dbReference type="SUPFAM" id="SSF56784">
    <property type="entry name" value="HAD-like"/>
    <property type="match status" value="1"/>
</dbReference>
<dbReference type="PANTHER" id="PTHR35134:SF2">
    <property type="entry name" value="NUCLEOTIDASE YQFW-RELATED"/>
    <property type="match status" value="1"/>
</dbReference>
<dbReference type="OrthoDB" id="954467at2"/>
<feature type="active site" description="Nucleophile" evidence="2">
    <location>
        <position position="14"/>
    </location>
</feature>
<dbReference type="GO" id="GO:0008253">
    <property type="term" value="F:5'-nucleotidase activity"/>
    <property type="evidence" value="ECO:0007669"/>
    <property type="project" value="InterPro"/>
</dbReference>
<protein>
    <submittedName>
        <fullName evidence="3">5'-nucleotidase</fullName>
    </submittedName>
</protein>
<dbReference type="InterPro" id="IPR023214">
    <property type="entry name" value="HAD_sf"/>
</dbReference>
<dbReference type="Gene3D" id="3.40.50.1000">
    <property type="entry name" value="HAD superfamily/HAD-like"/>
    <property type="match status" value="1"/>
</dbReference>
<dbReference type="InterPro" id="IPR036412">
    <property type="entry name" value="HAD-like_sf"/>
</dbReference>
<dbReference type="PANTHER" id="PTHR35134">
    <property type="entry name" value="NUCLEOTIDASE YQFW-RELATED"/>
    <property type="match status" value="1"/>
</dbReference>
<dbReference type="Proteomes" id="UP000246278">
    <property type="component" value="Unassembled WGS sequence"/>
</dbReference>
<evidence type="ECO:0000256" key="1">
    <source>
        <dbReference type="ARBA" id="ARBA00009589"/>
    </source>
</evidence>
<dbReference type="Pfam" id="PF06941">
    <property type="entry name" value="NT5C"/>
    <property type="match status" value="1"/>
</dbReference>
<dbReference type="GO" id="GO:0009264">
    <property type="term" value="P:deoxyribonucleotide catabolic process"/>
    <property type="evidence" value="ECO:0007669"/>
    <property type="project" value="InterPro"/>
</dbReference>
<comment type="similarity">
    <text evidence="1">Belongs to the 5'(3')-deoxyribonucleotidase family.</text>
</comment>
<dbReference type="AlphaFoldDB" id="A0A317T9X0"/>
<keyword evidence="4" id="KW-1185">Reference proteome</keyword>
<comment type="caution">
    <text evidence="3">The sequence shown here is derived from an EMBL/GenBank/DDBJ whole genome shotgun (WGS) entry which is preliminary data.</text>
</comment>
<dbReference type="InterPro" id="IPR052419">
    <property type="entry name" value="5_3-deoxyribonucleotidase-like"/>
</dbReference>
<dbReference type="RefSeq" id="WP_110022082.1">
    <property type="nucleotide sequence ID" value="NZ_PDNZ01000001.1"/>
</dbReference>
<dbReference type="InterPro" id="IPR010708">
    <property type="entry name" value="5'(3')-deoxyribonucleotidase"/>
</dbReference>
<evidence type="ECO:0000256" key="2">
    <source>
        <dbReference type="PIRSR" id="PIRSR610708-1"/>
    </source>
</evidence>
<reference evidence="4" key="1">
    <citation type="submission" date="2017-10" db="EMBL/GenBank/DDBJ databases">
        <authorList>
            <person name="Gaisin V.A."/>
            <person name="Rysina M.S."/>
            <person name="Grouzdev D.S."/>
        </authorList>
    </citation>
    <scope>NUCLEOTIDE SEQUENCE [LARGE SCALE GENOMIC DNA]</scope>
    <source>
        <strain evidence="4">V1</strain>
    </source>
</reference>
<gene>
    <name evidence="3" type="ORF">CR164_01170</name>
</gene>
<proteinExistence type="inferred from homology"/>
<evidence type="ECO:0000313" key="4">
    <source>
        <dbReference type="Proteomes" id="UP000246278"/>
    </source>
</evidence>
<name>A0A317T9X0_9CHLB</name>
<organism evidence="3 4">
    <name type="scientific">Prosthecochloris marina</name>
    <dbReference type="NCBI Taxonomy" id="2017681"/>
    <lineage>
        <taxon>Bacteria</taxon>
        <taxon>Pseudomonadati</taxon>
        <taxon>Chlorobiota</taxon>
        <taxon>Chlorobiia</taxon>
        <taxon>Chlorobiales</taxon>
        <taxon>Chlorobiaceae</taxon>
        <taxon>Prosthecochloris</taxon>
    </lineage>
</organism>
<accession>A0A317T9X0</accession>